<dbReference type="PANTHER" id="PTHR42776">
    <property type="entry name" value="SERINE PEPTIDASE S9 FAMILY MEMBER"/>
    <property type="match status" value="1"/>
</dbReference>
<dbReference type="EMBL" id="CAIJDP010000088">
    <property type="protein sequence ID" value="CAD0008406.1"/>
    <property type="molecule type" value="Genomic_DNA"/>
</dbReference>
<protein>
    <submittedName>
        <fullName evidence="4">S9 family peptidase</fullName>
    </submittedName>
</protein>
<proteinExistence type="predicted"/>
<comment type="caution">
    <text evidence="4">The sequence shown here is derived from an EMBL/GenBank/DDBJ whole genome shotgun (WGS) entry which is preliminary data.</text>
</comment>
<dbReference type="Gene3D" id="2.120.10.30">
    <property type="entry name" value="TolB, C-terminal domain"/>
    <property type="match status" value="1"/>
</dbReference>
<keyword evidence="1" id="KW-0378">Hydrolase</keyword>
<dbReference type="InterPro" id="IPR011042">
    <property type="entry name" value="6-blade_b-propeller_TolB-like"/>
</dbReference>
<evidence type="ECO:0000259" key="3">
    <source>
        <dbReference type="Pfam" id="PF00326"/>
    </source>
</evidence>
<dbReference type="Pfam" id="PF00326">
    <property type="entry name" value="Peptidase_S9"/>
    <property type="match status" value="1"/>
</dbReference>
<dbReference type="GO" id="GO:0004252">
    <property type="term" value="F:serine-type endopeptidase activity"/>
    <property type="evidence" value="ECO:0007669"/>
    <property type="project" value="TreeGrafter"/>
</dbReference>
<dbReference type="SUPFAM" id="SSF53474">
    <property type="entry name" value="alpha/beta-Hydrolases"/>
    <property type="match status" value="1"/>
</dbReference>
<evidence type="ECO:0000256" key="1">
    <source>
        <dbReference type="ARBA" id="ARBA00022801"/>
    </source>
</evidence>
<evidence type="ECO:0000313" key="5">
    <source>
        <dbReference type="Proteomes" id="UP000530060"/>
    </source>
</evidence>
<dbReference type="RefSeq" id="WP_180910391.1">
    <property type="nucleotide sequence ID" value="NZ_CAIJDP010000088.1"/>
</dbReference>
<evidence type="ECO:0000313" key="4">
    <source>
        <dbReference type="EMBL" id="CAD0008406.1"/>
    </source>
</evidence>
<dbReference type="Proteomes" id="UP000530060">
    <property type="component" value="Unassembled WGS sequence"/>
</dbReference>
<feature type="signal peptide" evidence="2">
    <location>
        <begin position="1"/>
        <end position="19"/>
    </location>
</feature>
<feature type="domain" description="Peptidase S9 prolyl oligopeptidase catalytic" evidence="3">
    <location>
        <begin position="647"/>
        <end position="802"/>
    </location>
</feature>
<reference evidence="4 5" key="1">
    <citation type="submission" date="2020-06" db="EMBL/GenBank/DDBJ databases">
        <authorList>
            <person name="Criscuolo A."/>
        </authorList>
    </citation>
    <scope>NUCLEOTIDE SEQUENCE [LARGE SCALE GENOMIC DNA]</scope>
    <source>
        <strain evidence="5">CIP 111411</strain>
    </source>
</reference>
<feature type="chain" id="PRO_5028451487" evidence="2">
    <location>
        <begin position="20"/>
        <end position="803"/>
    </location>
</feature>
<name>A0A6V6ZA27_9FLAO</name>
<organism evidence="4 5">
    <name type="scientific">Flavobacterium salmonis</name>
    <dbReference type="NCBI Taxonomy" id="2654844"/>
    <lineage>
        <taxon>Bacteria</taxon>
        <taxon>Pseudomonadati</taxon>
        <taxon>Bacteroidota</taxon>
        <taxon>Flavobacteriia</taxon>
        <taxon>Flavobacteriales</taxon>
        <taxon>Flavobacteriaceae</taxon>
        <taxon>Flavobacterium</taxon>
    </lineage>
</organism>
<sequence>MKLKITLLLFLNVSFIAFAQENLMYQKPSKSILDLADYERAPSVSMDTKKEYLLLSYRSTYKTLDDLNQDELRLAGLRINPNTNISSTVTYINNFKIRKINNTEEIQVSGLPDNPKISNILWSPNDKKILFSHTTNSGVELWVLDVASAKAKKLTEGIVNANLGNPFSWFLDSETILVKMLPKNRQPLLDAKKDLPTGPIISNTSGTKSQNRTYPDMLKNQNDEINFENIITSELYKVNLNGTATLFKAAAMYAGERISPDGNYILLTTIQKPFSYVVPLNRFPSKTVVYDNNGVEIKVVNEVPLNEIIPKGFMAVRKGKREMAWRNDKPATLSYVVALDEGDPANKADFRDELFLWEAPFTKDANTLLKIPQRFNNITWGDDHTAIVSDEWYDTRNTKTYLINPSNPDQQPKVISDRNSQDIYSDPGIFETRKNAYNKYVLAIENNTAYRIGEGFTKDGQFPFIDEFNLKTLQTKRLYTSAYKDKKEDLLEIENFKTGKVLVQIQSKNDYPNYYFRNIKKQNALTPITSFKNPFESIKDVSKEVIKYKRKDGVELSGTLYLPAGYDKVKKEKLPLLIWAYPAEYKDKSSAGQTSQNPNEFTFPYYGSFVYWVTKGYVVLDDAAFPIIGEGTTEPNDNFISQLVDNAEAAINAVDALGYINRKKVAVGGHSYGAFMTANLLTHSNLFACGIARSGAYNRTLTPFGFQTEQRNYWEVPSVYNTMSPFMNADKMKTPILLVHGEADNNPGTFTLQTERYFQALKGLGAPARMVILPKEAHSYVAKENILHLLWEQDQFLEKYLKN</sequence>
<evidence type="ECO:0000256" key="2">
    <source>
        <dbReference type="SAM" id="SignalP"/>
    </source>
</evidence>
<gene>
    <name evidence="4" type="ORF">FLAT13_04363</name>
</gene>
<dbReference type="AlphaFoldDB" id="A0A6V6ZA27"/>
<keyword evidence="2" id="KW-0732">Signal</keyword>
<dbReference type="InterPro" id="IPR001375">
    <property type="entry name" value="Peptidase_S9_cat"/>
</dbReference>
<dbReference type="Gene3D" id="3.40.50.1820">
    <property type="entry name" value="alpha/beta hydrolase"/>
    <property type="match status" value="1"/>
</dbReference>
<dbReference type="GO" id="GO:0006508">
    <property type="term" value="P:proteolysis"/>
    <property type="evidence" value="ECO:0007669"/>
    <property type="project" value="InterPro"/>
</dbReference>
<accession>A0A6V6ZA27</accession>
<keyword evidence="5" id="KW-1185">Reference proteome</keyword>
<dbReference type="InterPro" id="IPR029058">
    <property type="entry name" value="AB_hydrolase_fold"/>
</dbReference>
<dbReference type="SUPFAM" id="SSF82171">
    <property type="entry name" value="DPP6 N-terminal domain-like"/>
    <property type="match status" value="1"/>
</dbReference>
<dbReference type="PANTHER" id="PTHR42776:SF28">
    <property type="entry name" value="GLUTAMYL ENDOPEPTIDASE, CHLOROPLASTIC-RELATED"/>
    <property type="match status" value="1"/>
</dbReference>